<dbReference type="GO" id="GO:0006740">
    <property type="term" value="P:NADPH regeneration"/>
    <property type="evidence" value="ECO:0007669"/>
    <property type="project" value="TreeGrafter"/>
</dbReference>
<dbReference type="PANTHER" id="PTHR42840:SF6">
    <property type="entry name" value="BINDING ROSSMANN FOLD OXIDOREDUCTASE, PUTATIVE (AFU_ORTHOLOGUE AFUA_3G11930)-RELATED"/>
    <property type="match status" value="1"/>
</dbReference>
<evidence type="ECO:0000313" key="2">
    <source>
        <dbReference type="EMBL" id="KAK4183681.1"/>
    </source>
</evidence>
<dbReference type="GO" id="GO:0016491">
    <property type="term" value="F:oxidoreductase activity"/>
    <property type="evidence" value="ECO:0007669"/>
    <property type="project" value="TreeGrafter"/>
</dbReference>
<dbReference type="FunFam" id="3.40.50.720:FF:000778">
    <property type="entry name" value="NAD binding Rossmann fold oxidoreductase, putative"/>
    <property type="match status" value="1"/>
</dbReference>
<proteinExistence type="predicted"/>
<dbReference type="Proteomes" id="UP001302126">
    <property type="component" value="Unassembled WGS sequence"/>
</dbReference>
<dbReference type="Pfam" id="PF01408">
    <property type="entry name" value="GFO_IDH_MocA"/>
    <property type="match status" value="1"/>
</dbReference>
<dbReference type="InterPro" id="IPR000683">
    <property type="entry name" value="Gfo/Idh/MocA-like_OxRdtase_N"/>
</dbReference>
<accession>A0AAN7ACL5</accession>
<dbReference type="Gene3D" id="3.40.50.720">
    <property type="entry name" value="NAD(P)-binding Rossmann-like Domain"/>
    <property type="match status" value="1"/>
</dbReference>
<reference evidence="2" key="1">
    <citation type="journal article" date="2023" name="Mol. Phylogenet. Evol.">
        <title>Genome-scale phylogeny and comparative genomics of the fungal order Sordariales.</title>
        <authorList>
            <person name="Hensen N."/>
            <person name="Bonometti L."/>
            <person name="Westerberg I."/>
            <person name="Brannstrom I.O."/>
            <person name="Guillou S."/>
            <person name="Cros-Aarteil S."/>
            <person name="Calhoun S."/>
            <person name="Haridas S."/>
            <person name="Kuo A."/>
            <person name="Mondo S."/>
            <person name="Pangilinan J."/>
            <person name="Riley R."/>
            <person name="LaButti K."/>
            <person name="Andreopoulos B."/>
            <person name="Lipzen A."/>
            <person name="Chen C."/>
            <person name="Yan M."/>
            <person name="Daum C."/>
            <person name="Ng V."/>
            <person name="Clum A."/>
            <person name="Steindorff A."/>
            <person name="Ohm R.A."/>
            <person name="Martin F."/>
            <person name="Silar P."/>
            <person name="Natvig D.O."/>
            <person name="Lalanne C."/>
            <person name="Gautier V."/>
            <person name="Ament-Velasquez S.L."/>
            <person name="Kruys A."/>
            <person name="Hutchinson M.I."/>
            <person name="Powell A.J."/>
            <person name="Barry K."/>
            <person name="Miller A.N."/>
            <person name="Grigoriev I.V."/>
            <person name="Debuchy R."/>
            <person name="Gladieux P."/>
            <person name="Hiltunen Thoren M."/>
            <person name="Johannesson H."/>
        </authorList>
    </citation>
    <scope>NUCLEOTIDE SEQUENCE</scope>
    <source>
        <strain evidence="2">PSN309</strain>
    </source>
</reference>
<reference evidence="2" key="2">
    <citation type="submission" date="2023-05" db="EMBL/GenBank/DDBJ databases">
        <authorList>
            <consortium name="Lawrence Berkeley National Laboratory"/>
            <person name="Steindorff A."/>
            <person name="Hensen N."/>
            <person name="Bonometti L."/>
            <person name="Westerberg I."/>
            <person name="Brannstrom I.O."/>
            <person name="Guillou S."/>
            <person name="Cros-Aarteil S."/>
            <person name="Calhoun S."/>
            <person name="Haridas S."/>
            <person name="Kuo A."/>
            <person name="Mondo S."/>
            <person name="Pangilinan J."/>
            <person name="Riley R."/>
            <person name="Labutti K."/>
            <person name="Andreopoulos B."/>
            <person name="Lipzen A."/>
            <person name="Chen C."/>
            <person name="Yanf M."/>
            <person name="Daum C."/>
            <person name="Ng V."/>
            <person name="Clum A."/>
            <person name="Ohm R."/>
            <person name="Martin F."/>
            <person name="Silar P."/>
            <person name="Natvig D."/>
            <person name="Lalanne C."/>
            <person name="Gautier V."/>
            <person name="Ament-Velasquez S.L."/>
            <person name="Kruys A."/>
            <person name="Hutchinson M.I."/>
            <person name="Powell A.J."/>
            <person name="Barry K."/>
            <person name="Miller A.N."/>
            <person name="Grigoriev I.V."/>
            <person name="Debuchy R."/>
            <person name="Gladieux P."/>
            <person name="Thoren M.H."/>
            <person name="Johannesson H."/>
        </authorList>
    </citation>
    <scope>NUCLEOTIDE SEQUENCE</scope>
    <source>
        <strain evidence="2">PSN309</strain>
    </source>
</reference>
<dbReference type="AlphaFoldDB" id="A0AAN7ACL5"/>
<dbReference type="SUPFAM" id="SSF51735">
    <property type="entry name" value="NAD(P)-binding Rossmann-fold domains"/>
    <property type="match status" value="1"/>
</dbReference>
<comment type="caution">
    <text evidence="2">The sequence shown here is derived from an EMBL/GenBank/DDBJ whole genome shotgun (WGS) entry which is preliminary data.</text>
</comment>
<evidence type="ECO:0000259" key="1">
    <source>
        <dbReference type="Pfam" id="PF01408"/>
    </source>
</evidence>
<keyword evidence="3" id="KW-1185">Reference proteome</keyword>
<dbReference type="GO" id="GO:0005737">
    <property type="term" value="C:cytoplasm"/>
    <property type="evidence" value="ECO:0007669"/>
    <property type="project" value="TreeGrafter"/>
</dbReference>
<evidence type="ECO:0000313" key="3">
    <source>
        <dbReference type="Proteomes" id="UP001302126"/>
    </source>
</evidence>
<dbReference type="GO" id="GO:0000166">
    <property type="term" value="F:nucleotide binding"/>
    <property type="evidence" value="ECO:0007669"/>
    <property type="project" value="InterPro"/>
</dbReference>
<organism evidence="2 3">
    <name type="scientific">Podospora australis</name>
    <dbReference type="NCBI Taxonomy" id="1536484"/>
    <lineage>
        <taxon>Eukaryota</taxon>
        <taxon>Fungi</taxon>
        <taxon>Dikarya</taxon>
        <taxon>Ascomycota</taxon>
        <taxon>Pezizomycotina</taxon>
        <taxon>Sordariomycetes</taxon>
        <taxon>Sordariomycetidae</taxon>
        <taxon>Sordariales</taxon>
        <taxon>Podosporaceae</taxon>
        <taxon>Podospora</taxon>
    </lineage>
</organism>
<name>A0AAN7ACL5_9PEZI</name>
<protein>
    <recommendedName>
        <fullName evidence="1">Gfo/Idh/MocA-like oxidoreductase N-terminal domain-containing protein</fullName>
    </recommendedName>
</protein>
<dbReference type="Gene3D" id="3.30.360.10">
    <property type="entry name" value="Dihydrodipicolinate Reductase, domain 2"/>
    <property type="match status" value="1"/>
</dbReference>
<dbReference type="FunFam" id="3.30.360.10:FF:000030">
    <property type="entry name" value="NAD binding Rossmann fold oxidoreductase"/>
    <property type="match status" value="1"/>
</dbReference>
<dbReference type="PANTHER" id="PTHR42840">
    <property type="entry name" value="NAD(P)-BINDING ROSSMANN-FOLD SUPERFAMILY PROTEIN-RELATED"/>
    <property type="match status" value="1"/>
</dbReference>
<dbReference type="EMBL" id="MU864531">
    <property type="protein sequence ID" value="KAK4183681.1"/>
    <property type="molecule type" value="Genomic_DNA"/>
</dbReference>
<dbReference type="InterPro" id="IPR036291">
    <property type="entry name" value="NAD(P)-bd_dom_sf"/>
</dbReference>
<feature type="domain" description="Gfo/Idh/MocA-like oxidoreductase N-terminal" evidence="1">
    <location>
        <begin position="50"/>
        <end position="162"/>
    </location>
</feature>
<sequence length="416" mass="46002">MEPLNVLMVGTGEYTTGFVGTGGSASDKKVGVVGLSMFDLRRRGKVGKLGMVGVNGTKYPAIREHLHKNITLAYNNLDTSFESFPADDAKDPDAYKTAIDALKPGDAITIFTPDTTHYPIALYAIERKIHVMITKPAVKLLEHHLALLDAAEKHGVYVYIEHHKRYDPAYADAKFRAKKLGDFNYFYSYMSQPKFQLETFKAWAGIDSDISYYLNSHHVDICDSMVSQLGYVPVKVSASASKGVATSLGLHENTEDTISLLVHWEKKDDPSKHATGVYTASWTAPQKAGVHSNQYFHYLAQEGEITINQAKRGYDVAEDAAGQLVWYNPFYMRYAPDEDGNFNGQSGYGYVSMEKFVDGCRSINAGELKPVDLDAKGLPTLRNTIATTAILEAGRRSLDEGREVSIKQTDGVWSLA</sequence>
<gene>
    <name evidence="2" type="ORF">QBC35DRAFT_91054</name>
</gene>